<keyword evidence="1" id="KW-0521">NADP</keyword>
<evidence type="ECO:0000256" key="1">
    <source>
        <dbReference type="ARBA" id="ARBA00022857"/>
    </source>
</evidence>
<dbReference type="InterPro" id="IPR020843">
    <property type="entry name" value="ER"/>
</dbReference>
<comment type="caution">
    <text evidence="4">The sequence shown here is derived from an EMBL/GenBank/DDBJ whole genome shotgun (WGS) entry which is preliminary data.</text>
</comment>
<sequence>MKALTLSSFGSSDVLTYQEVNDPILQRNEILVEMKTIGLNFADLMRRSGTYPMRGNAPYINGFEGAGIIKDNNGHTEFKIGDRVAFADVPFANADLVAVPFENLIPLPNEISFEIAASIMLQGLTAHFLTSDSHQIKEGETVLIHAAAGGVGQLLIQVCKILGAKVIGLASSESKKQIALSLGADNVFLYSQDWSAKVVEVCPDGVDVVYESIGTTMELSLSVTKILGKVVLFGLAGGKLELGNPLWIIAHSKTITGGDLWNYLTSREERLKRSKVFFDWIIEGKIKVAAPTIFKLSEGKKAHDFMEGRHSTGKVLMIPD</sequence>
<dbReference type="Gene3D" id="3.40.50.720">
    <property type="entry name" value="NAD(P)-binding Rossmann-like Domain"/>
    <property type="match status" value="1"/>
</dbReference>
<dbReference type="SUPFAM" id="SSF50129">
    <property type="entry name" value="GroES-like"/>
    <property type="match status" value="1"/>
</dbReference>
<dbReference type="Pfam" id="PF00107">
    <property type="entry name" value="ADH_zinc_N"/>
    <property type="match status" value="1"/>
</dbReference>
<dbReference type="InterPro" id="IPR002364">
    <property type="entry name" value="Quin_OxRdtase/zeta-crystal_CS"/>
</dbReference>
<dbReference type="GO" id="GO:0035925">
    <property type="term" value="F:mRNA 3'-UTR AU-rich region binding"/>
    <property type="evidence" value="ECO:0007669"/>
    <property type="project" value="TreeGrafter"/>
</dbReference>
<proteinExistence type="predicted"/>
<dbReference type="Gene3D" id="3.90.180.10">
    <property type="entry name" value="Medium-chain alcohol dehydrogenases, catalytic domain"/>
    <property type="match status" value="1"/>
</dbReference>
<evidence type="ECO:0000313" key="5">
    <source>
        <dbReference type="Proteomes" id="UP000309488"/>
    </source>
</evidence>
<dbReference type="AlphaFoldDB" id="A0A4U1CVS3"/>
<dbReference type="Proteomes" id="UP000309488">
    <property type="component" value="Unassembled WGS sequence"/>
</dbReference>
<dbReference type="InterPro" id="IPR013149">
    <property type="entry name" value="ADH-like_C"/>
</dbReference>
<dbReference type="OrthoDB" id="9787435at2"/>
<dbReference type="PANTHER" id="PTHR48106">
    <property type="entry name" value="QUINONE OXIDOREDUCTASE PIG3-RELATED"/>
    <property type="match status" value="1"/>
</dbReference>
<dbReference type="InterPro" id="IPR013154">
    <property type="entry name" value="ADH-like_N"/>
</dbReference>
<dbReference type="SMART" id="SM00829">
    <property type="entry name" value="PKS_ER"/>
    <property type="match status" value="1"/>
</dbReference>
<evidence type="ECO:0000313" key="4">
    <source>
        <dbReference type="EMBL" id="TKC12305.1"/>
    </source>
</evidence>
<evidence type="ECO:0000256" key="2">
    <source>
        <dbReference type="ARBA" id="ARBA00023002"/>
    </source>
</evidence>
<gene>
    <name evidence="4" type="ORF">FA048_01410</name>
</gene>
<dbReference type="SUPFAM" id="SSF51735">
    <property type="entry name" value="NAD(P)-binding Rossmann-fold domains"/>
    <property type="match status" value="1"/>
</dbReference>
<dbReference type="GO" id="GO:0003960">
    <property type="term" value="F:quinone reductase (NADPH) activity"/>
    <property type="evidence" value="ECO:0007669"/>
    <property type="project" value="InterPro"/>
</dbReference>
<dbReference type="InterPro" id="IPR036291">
    <property type="entry name" value="NAD(P)-bd_dom_sf"/>
</dbReference>
<reference evidence="4 5" key="1">
    <citation type="submission" date="2019-04" db="EMBL/GenBank/DDBJ databases">
        <title>Pedobacter sp. RP-3-22 sp. nov., isolated from Arctic soil.</title>
        <authorList>
            <person name="Dahal R.H."/>
            <person name="Kim D.-U."/>
        </authorList>
    </citation>
    <scope>NUCLEOTIDE SEQUENCE [LARGE SCALE GENOMIC DNA]</scope>
    <source>
        <strain evidence="4 5">RP-3-22</strain>
    </source>
</reference>
<organism evidence="4 5">
    <name type="scientific">Pedobacter polaris</name>
    <dbReference type="NCBI Taxonomy" id="2571273"/>
    <lineage>
        <taxon>Bacteria</taxon>
        <taxon>Pseudomonadati</taxon>
        <taxon>Bacteroidota</taxon>
        <taxon>Sphingobacteriia</taxon>
        <taxon>Sphingobacteriales</taxon>
        <taxon>Sphingobacteriaceae</taxon>
        <taxon>Pedobacter</taxon>
    </lineage>
</organism>
<dbReference type="Pfam" id="PF08240">
    <property type="entry name" value="ADH_N"/>
    <property type="match status" value="1"/>
</dbReference>
<evidence type="ECO:0000259" key="3">
    <source>
        <dbReference type="SMART" id="SM00829"/>
    </source>
</evidence>
<accession>A0A4U1CVS3</accession>
<dbReference type="RefSeq" id="WP_136838223.1">
    <property type="nucleotide sequence ID" value="NZ_SWBR01000001.1"/>
</dbReference>
<dbReference type="InterPro" id="IPR047618">
    <property type="entry name" value="QOR-like"/>
</dbReference>
<dbReference type="PROSITE" id="PS01162">
    <property type="entry name" value="QOR_ZETA_CRYSTAL"/>
    <property type="match status" value="1"/>
</dbReference>
<dbReference type="GO" id="GO:0005829">
    <property type="term" value="C:cytosol"/>
    <property type="evidence" value="ECO:0007669"/>
    <property type="project" value="TreeGrafter"/>
</dbReference>
<dbReference type="PANTHER" id="PTHR48106:SF13">
    <property type="entry name" value="QUINONE OXIDOREDUCTASE-RELATED"/>
    <property type="match status" value="1"/>
</dbReference>
<protein>
    <submittedName>
        <fullName evidence="4">Quinone oxidoreductase</fullName>
    </submittedName>
</protein>
<name>A0A4U1CVS3_9SPHI</name>
<dbReference type="EMBL" id="SWBR01000001">
    <property type="protein sequence ID" value="TKC12305.1"/>
    <property type="molecule type" value="Genomic_DNA"/>
</dbReference>
<dbReference type="InterPro" id="IPR011032">
    <property type="entry name" value="GroES-like_sf"/>
</dbReference>
<feature type="domain" description="Enoyl reductase (ER)" evidence="3">
    <location>
        <begin position="10"/>
        <end position="317"/>
    </location>
</feature>
<dbReference type="CDD" id="cd05286">
    <property type="entry name" value="QOR2"/>
    <property type="match status" value="1"/>
</dbReference>
<keyword evidence="5" id="KW-1185">Reference proteome</keyword>
<keyword evidence="2" id="KW-0560">Oxidoreductase</keyword>
<dbReference type="GO" id="GO:0070402">
    <property type="term" value="F:NADPH binding"/>
    <property type="evidence" value="ECO:0007669"/>
    <property type="project" value="TreeGrafter"/>
</dbReference>
<dbReference type="GO" id="GO:0008270">
    <property type="term" value="F:zinc ion binding"/>
    <property type="evidence" value="ECO:0007669"/>
    <property type="project" value="InterPro"/>
</dbReference>